<dbReference type="EMBL" id="RQIS01000002">
    <property type="protein sequence ID" value="RQH09167.1"/>
    <property type="molecule type" value="Genomic_DNA"/>
</dbReference>
<evidence type="ECO:0000259" key="1">
    <source>
        <dbReference type="PROSITE" id="PS50883"/>
    </source>
</evidence>
<dbReference type="SMART" id="SM00052">
    <property type="entry name" value="EAL"/>
    <property type="match status" value="1"/>
</dbReference>
<accession>A0A3N6NJV4</accession>
<evidence type="ECO:0000313" key="2">
    <source>
        <dbReference type="EMBL" id="RQH09167.1"/>
    </source>
</evidence>
<dbReference type="SUPFAM" id="SSF55781">
    <property type="entry name" value="GAF domain-like"/>
    <property type="match status" value="1"/>
</dbReference>
<dbReference type="GO" id="GO:0020037">
    <property type="term" value="F:heme binding"/>
    <property type="evidence" value="ECO:0007669"/>
    <property type="project" value="InterPro"/>
</dbReference>
<dbReference type="InterPro" id="IPR050706">
    <property type="entry name" value="Cyclic-di-GMP_PDE-like"/>
</dbReference>
<dbReference type="InterPro" id="IPR029016">
    <property type="entry name" value="GAF-like_dom_sf"/>
</dbReference>
<gene>
    <name evidence="2" type="ORF">D1Y85_03755</name>
</gene>
<dbReference type="CDD" id="cd01948">
    <property type="entry name" value="EAL"/>
    <property type="match status" value="1"/>
</dbReference>
<dbReference type="Gene3D" id="3.20.20.450">
    <property type="entry name" value="EAL domain"/>
    <property type="match status" value="1"/>
</dbReference>
<dbReference type="InterPro" id="IPR009050">
    <property type="entry name" value="Globin-like_sf"/>
</dbReference>
<dbReference type="SUPFAM" id="SSF141868">
    <property type="entry name" value="EAL domain-like"/>
    <property type="match status" value="1"/>
</dbReference>
<reference evidence="2 3" key="1">
    <citation type="submission" date="2018-11" db="EMBL/GenBank/DDBJ databases">
        <title>Paraburkholderia sp. DHOA04, isolated from soil.</title>
        <authorList>
            <person name="Gao Z.-H."/>
            <person name="Qiu L.-H."/>
            <person name="Fu J.-C."/>
        </authorList>
    </citation>
    <scope>NUCLEOTIDE SEQUENCE [LARGE SCALE GENOMIC DNA]</scope>
    <source>
        <strain evidence="2 3">DHOA04</strain>
    </source>
</reference>
<dbReference type="SUPFAM" id="SSF46458">
    <property type="entry name" value="Globin-like"/>
    <property type="match status" value="1"/>
</dbReference>
<dbReference type="InterPro" id="IPR012292">
    <property type="entry name" value="Globin/Proto"/>
</dbReference>
<dbReference type="GO" id="GO:0019825">
    <property type="term" value="F:oxygen binding"/>
    <property type="evidence" value="ECO:0007669"/>
    <property type="project" value="InterPro"/>
</dbReference>
<protein>
    <submittedName>
        <fullName evidence="2">EAL domain-containing protein</fullName>
    </submittedName>
</protein>
<dbReference type="GO" id="GO:0071111">
    <property type="term" value="F:cyclic-guanylate-specific phosphodiesterase activity"/>
    <property type="evidence" value="ECO:0007669"/>
    <property type="project" value="InterPro"/>
</dbReference>
<dbReference type="SMART" id="SM00065">
    <property type="entry name" value="GAF"/>
    <property type="match status" value="1"/>
</dbReference>
<dbReference type="InterPro" id="IPR003018">
    <property type="entry name" value="GAF"/>
</dbReference>
<name>A0A3N6NJV4_9BURK</name>
<dbReference type="InterPro" id="IPR001633">
    <property type="entry name" value="EAL_dom"/>
</dbReference>
<dbReference type="InterPro" id="IPR035919">
    <property type="entry name" value="EAL_sf"/>
</dbReference>
<dbReference type="AlphaFoldDB" id="A0A3N6NJV4"/>
<dbReference type="OrthoDB" id="9047525at2"/>
<organism evidence="2 3">
    <name type="scientific">Paraburkholderia dinghuensis</name>
    <dbReference type="NCBI Taxonomy" id="2305225"/>
    <lineage>
        <taxon>Bacteria</taxon>
        <taxon>Pseudomonadati</taxon>
        <taxon>Pseudomonadota</taxon>
        <taxon>Betaproteobacteria</taxon>
        <taxon>Burkholderiales</taxon>
        <taxon>Burkholderiaceae</taxon>
        <taxon>Paraburkholderia</taxon>
    </lineage>
</organism>
<dbReference type="Proteomes" id="UP000272778">
    <property type="component" value="Unassembled WGS sequence"/>
</dbReference>
<dbReference type="Gene3D" id="3.30.450.40">
    <property type="match status" value="1"/>
</dbReference>
<dbReference type="Pfam" id="PF13185">
    <property type="entry name" value="GAF_2"/>
    <property type="match status" value="1"/>
</dbReference>
<feature type="domain" description="EAL" evidence="1">
    <location>
        <begin position="345"/>
        <end position="597"/>
    </location>
</feature>
<sequence length="719" mass="78939">MLNRVFAPVRGGDPPHEAAQLYGPTWAAALASLSEAMRYHAADIGNSFYDHLVRLSGSKHIVHALSTPELDHLKSQQTEYLSALAAPDLSATGHRAMALRAGRVHAVMGIDQEDLIRIRELLFEAIHRYVDATAHGEAVGVLARRLTRDLAWQAEAAQSLQNARQDVLVRITRLAWETDSYTDLIDNVVEILSTHDEVAGCAVGRPDSRGVFRFEAASKNIARFLADLERSEELQITTTDDSPRGQGSIGRAWRSGRPEHLRNFRTDPQGALWKDVALSEGLRSVVAIPLSQPGCPPMAVLILYSALPGGYAGDEQRAFIELLQTLLAFAVARFENLERRSRTVPFAMRKNWTTLLRSDALQMHYQPLLDLKTGRVTKVEALARLKDGDRLLSPAEFFPALSSDDFLELYVRGLGQALSHRQLWLRSGIDLGVSVNLPPSALSDIRYLEATQQAMSQFGCDPGKLTLEMLETDALLSGVDGSKELAKFKALGINLAEDDLGSGHSSLHRLRELPFDWIKIDRSIVSLQGPDALDVLRFIYQLTRLGHSLDKKVIVEGVEGTELLEAIAILGADAAQGYGIARPMPAHQIVAWMGRQPGLRATPNANGPLAKLARLLIQEERLYLISEDQPAFDCLADIVKTAADAQVPACAPSATQDSSCQDCLLTAFFVETESVRASDVADSTLERDFIAATVRHGLCSADYRLARRRLIESIMFGAV</sequence>
<dbReference type="RefSeq" id="WP_124149865.1">
    <property type="nucleotide sequence ID" value="NZ_RQIS01000002.1"/>
</dbReference>
<dbReference type="PANTHER" id="PTHR33121">
    <property type="entry name" value="CYCLIC DI-GMP PHOSPHODIESTERASE PDEF"/>
    <property type="match status" value="1"/>
</dbReference>
<keyword evidence="3" id="KW-1185">Reference proteome</keyword>
<dbReference type="Gene3D" id="1.10.490.10">
    <property type="entry name" value="Globins"/>
    <property type="match status" value="1"/>
</dbReference>
<proteinExistence type="predicted"/>
<dbReference type="PANTHER" id="PTHR33121:SF70">
    <property type="entry name" value="SIGNALING PROTEIN YKOW"/>
    <property type="match status" value="1"/>
</dbReference>
<dbReference type="PROSITE" id="PS50883">
    <property type="entry name" value="EAL"/>
    <property type="match status" value="1"/>
</dbReference>
<dbReference type="Pfam" id="PF00563">
    <property type="entry name" value="EAL"/>
    <property type="match status" value="1"/>
</dbReference>
<evidence type="ECO:0000313" key="3">
    <source>
        <dbReference type="Proteomes" id="UP000272778"/>
    </source>
</evidence>
<comment type="caution">
    <text evidence="2">The sequence shown here is derived from an EMBL/GenBank/DDBJ whole genome shotgun (WGS) entry which is preliminary data.</text>
</comment>